<keyword evidence="4" id="KW-1185">Reference proteome</keyword>
<dbReference type="SUPFAM" id="SSF52833">
    <property type="entry name" value="Thioredoxin-like"/>
    <property type="match status" value="1"/>
</dbReference>
<evidence type="ECO:0000256" key="1">
    <source>
        <dbReference type="SAM" id="Phobius"/>
    </source>
</evidence>
<reference evidence="3 4" key="1">
    <citation type="submission" date="2020-08" db="EMBL/GenBank/DDBJ databases">
        <title>Sequencing the genomes of 1000 actinobacteria strains.</title>
        <authorList>
            <person name="Klenk H.-P."/>
        </authorList>
    </citation>
    <scope>NUCLEOTIDE SEQUENCE [LARGE SCALE GENOMIC DNA]</scope>
    <source>
        <strain evidence="3 4">DSM 45298</strain>
    </source>
</reference>
<feature type="transmembrane region" description="Helical" evidence="1">
    <location>
        <begin position="20"/>
        <end position="43"/>
    </location>
</feature>
<accession>A0A840F4T1</accession>
<protein>
    <submittedName>
        <fullName evidence="3">Protein-disulfide isomerase</fullName>
    </submittedName>
</protein>
<proteinExistence type="predicted"/>
<dbReference type="Proteomes" id="UP000551501">
    <property type="component" value="Unassembled WGS sequence"/>
</dbReference>
<evidence type="ECO:0000313" key="4">
    <source>
        <dbReference type="Proteomes" id="UP000551501"/>
    </source>
</evidence>
<dbReference type="Pfam" id="PF13462">
    <property type="entry name" value="Thioredoxin_4"/>
    <property type="match status" value="1"/>
</dbReference>
<gene>
    <name evidence="3" type="ORF">BKA16_001822</name>
</gene>
<dbReference type="AlphaFoldDB" id="A0A840F4T1"/>
<sequence>MTQNRRTVVDPRKAERRRSLMFKIGAAVVLIAIAAGVGIWAVVSNKDSNSDSVIGKAVPTTVTDGAIRITNAPAGTDPKAVVTIAEDFQCPACGSFEKMYGETVQKLTDNPNVAVDYIPMNFLDRNFGNKYSLTTANASQCVAESTAKNGDFGVWIKFHNLLFANQMAEGTEGFTNDQLVDFAKQAGATDVSKCITGLDYGQYIIDQTDKILNDKAFTGTPWVRLNGETMNLSGMSPADLTAAVNAAAK</sequence>
<dbReference type="InterPro" id="IPR012336">
    <property type="entry name" value="Thioredoxin-like_fold"/>
</dbReference>
<dbReference type="RefSeq" id="WP_183370333.1">
    <property type="nucleotide sequence ID" value="NZ_BAABHL010000127.1"/>
</dbReference>
<dbReference type="Gene3D" id="3.40.30.10">
    <property type="entry name" value="Glutaredoxin"/>
    <property type="match status" value="1"/>
</dbReference>
<evidence type="ECO:0000313" key="3">
    <source>
        <dbReference type="EMBL" id="MBB4135270.1"/>
    </source>
</evidence>
<keyword evidence="3" id="KW-0413">Isomerase</keyword>
<dbReference type="InterPro" id="IPR036249">
    <property type="entry name" value="Thioredoxin-like_sf"/>
</dbReference>
<dbReference type="GO" id="GO:0016853">
    <property type="term" value="F:isomerase activity"/>
    <property type="evidence" value="ECO:0007669"/>
    <property type="project" value="UniProtKB-KW"/>
</dbReference>
<name>A0A840F4T1_9ACTN</name>
<keyword evidence="1" id="KW-0472">Membrane</keyword>
<organism evidence="3 4">
    <name type="scientific">Gordonia humi</name>
    <dbReference type="NCBI Taxonomy" id="686429"/>
    <lineage>
        <taxon>Bacteria</taxon>
        <taxon>Bacillati</taxon>
        <taxon>Actinomycetota</taxon>
        <taxon>Actinomycetes</taxon>
        <taxon>Mycobacteriales</taxon>
        <taxon>Gordoniaceae</taxon>
        <taxon>Gordonia</taxon>
    </lineage>
</organism>
<dbReference type="EMBL" id="JACIFP010000001">
    <property type="protein sequence ID" value="MBB4135270.1"/>
    <property type="molecule type" value="Genomic_DNA"/>
</dbReference>
<feature type="domain" description="Thioredoxin-like fold" evidence="2">
    <location>
        <begin position="78"/>
        <end position="244"/>
    </location>
</feature>
<keyword evidence="1" id="KW-1133">Transmembrane helix</keyword>
<keyword evidence="1" id="KW-0812">Transmembrane</keyword>
<evidence type="ECO:0000259" key="2">
    <source>
        <dbReference type="Pfam" id="PF13462"/>
    </source>
</evidence>
<dbReference type="CDD" id="cd02972">
    <property type="entry name" value="DsbA_family"/>
    <property type="match status" value="1"/>
</dbReference>
<comment type="caution">
    <text evidence="3">The sequence shown here is derived from an EMBL/GenBank/DDBJ whole genome shotgun (WGS) entry which is preliminary data.</text>
</comment>